<sequence>MRRQRFILSCKILRKCVLFCARTINQRIYTSALAISGKERKIAATQSKPTHFSEVLTSLVGSTEVQQTVLAISPKRSMSLPERFRFLSSAIGYDLLIIRYVVIQMYL</sequence>
<dbReference type="EMBL" id="BGPR01025736">
    <property type="protein sequence ID" value="GBN94898.1"/>
    <property type="molecule type" value="Genomic_DNA"/>
</dbReference>
<dbReference type="AlphaFoldDB" id="A0A4Y2T2Q7"/>
<keyword evidence="1" id="KW-0812">Transmembrane</keyword>
<comment type="caution">
    <text evidence="2">The sequence shown here is derived from an EMBL/GenBank/DDBJ whole genome shotgun (WGS) entry which is preliminary data.</text>
</comment>
<feature type="transmembrane region" description="Helical" evidence="1">
    <location>
        <begin position="84"/>
        <end position="103"/>
    </location>
</feature>
<evidence type="ECO:0000313" key="2">
    <source>
        <dbReference type="EMBL" id="GBN94898.1"/>
    </source>
</evidence>
<keyword evidence="3" id="KW-1185">Reference proteome</keyword>
<protein>
    <submittedName>
        <fullName evidence="2">Uncharacterized protein</fullName>
    </submittedName>
</protein>
<dbReference type="Proteomes" id="UP000499080">
    <property type="component" value="Unassembled WGS sequence"/>
</dbReference>
<evidence type="ECO:0000256" key="1">
    <source>
        <dbReference type="SAM" id="Phobius"/>
    </source>
</evidence>
<keyword evidence="1" id="KW-0472">Membrane</keyword>
<accession>A0A4Y2T2Q7</accession>
<proteinExistence type="predicted"/>
<name>A0A4Y2T2Q7_ARAVE</name>
<reference evidence="2 3" key="1">
    <citation type="journal article" date="2019" name="Sci. Rep.">
        <title>Orb-weaving spider Araneus ventricosus genome elucidates the spidroin gene catalogue.</title>
        <authorList>
            <person name="Kono N."/>
            <person name="Nakamura H."/>
            <person name="Ohtoshi R."/>
            <person name="Moran D.A.P."/>
            <person name="Shinohara A."/>
            <person name="Yoshida Y."/>
            <person name="Fujiwara M."/>
            <person name="Mori M."/>
            <person name="Tomita M."/>
            <person name="Arakawa K."/>
        </authorList>
    </citation>
    <scope>NUCLEOTIDE SEQUENCE [LARGE SCALE GENOMIC DNA]</scope>
</reference>
<organism evidence="2 3">
    <name type="scientific">Araneus ventricosus</name>
    <name type="common">Orbweaver spider</name>
    <name type="synonym">Epeira ventricosa</name>
    <dbReference type="NCBI Taxonomy" id="182803"/>
    <lineage>
        <taxon>Eukaryota</taxon>
        <taxon>Metazoa</taxon>
        <taxon>Ecdysozoa</taxon>
        <taxon>Arthropoda</taxon>
        <taxon>Chelicerata</taxon>
        <taxon>Arachnida</taxon>
        <taxon>Araneae</taxon>
        <taxon>Araneomorphae</taxon>
        <taxon>Entelegynae</taxon>
        <taxon>Araneoidea</taxon>
        <taxon>Araneidae</taxon>
        <taxon>Araneus</taxon>
    </lineage>
</organism>
<gene>
    <name evidence="2" type="ORF">AVEN_73934_1</name>
</gene>
<evidence type="ECO:0000313" key="3">
    <source>
        <dbReference type="Proteomes" id="UP000499080"/>
    </source>
</evidence>
<keyword evidence="1" id="KW-1133">Transmembrane helix</keyword>